<dbReference type="PANTHER" id="PTHR32481">
    <property type="entry name" value="AMINOPEPTIDASE"/>
    <property type="match status" value="1"/>
</dbReference>
<feature type="active site" description="Proton acceptor" evidence="7">
    <location>
        <position position="211"/>
    </location>
</feature>
<feature type="binding site" evidence="8">
    <location>
        <position position="312"/>
    </location>
    <ligand>
        <name>Zn(2+)</name>
        <dbReference type="ChEBI" id="CHEBI:29105"/>
        <label>2</label>
    </ligand>
</feature>
<keyword evidence="5" id="KW-0378">Hydrolase</keyword>
<dbReference type="InterPro" id="IPR023367">
    <property type="entry name" value="Peptidase_M42_dom2"/>
</dbReference>
<evidence type="ECO:0000256" key="4">
    <source>
        <dbReference type="ARBA" id="ARBA00022723"/>
    </source>
</evidence>
<dbReference type="KEGG" id="aup:AsAng_0028610"/>
<comment type="similarity">
    <text evidence="1 6">Belongs to the peptidase M42 family.</text>
</comment>
<dbReference type="InterPro" id="IPR008007">
    <property type="entry name" value="Peptidase_M42"/>
</dbReference>
<evidence type="ECO:0000256" key="5">
    <source>
        <dbReference type="ARBA" id="ARBA00022801"/>
    </source>
</evidence>
<keyword evidence="3" id="KW-0645">Protease</keyword>
<keyword evidence="4 8" id="KW-0479">Metal-binding</keyword>
<dbReference type="GO" id="GO:0046872">
    <property type="term" value="F:metal ion binding"/>
    <property type="evidence" value="ECO:0007669"/>
    <property type="project" value="UniProtKB-UniRule"/>
</dbReference>
<dbReference type="InterPro" id="IPR051464">
    <property type="entry name" value="Peptidase_M42_aminopept"/>
</dbReference>
<dbReference type="SUPFAM" id="SSF101821">
    <property type="entry name" value="Aminopeptidase/glucanase lid domain"/>
    <property type="match status" value="1"/>
</dbReference>
<evidence type="ECO:0000256" key="8">
    <source>
        <dbReference type="PIRSR" id="PIRSR001123-2"/>
    </source>
</evidence>
<sequence length="340" mass="37133">MLDYTTLKTLVEIDSPSGFTQKASQYIHQILTGYGWEPSFSNKGAVRCTLGTQPPSLAIAAHVDTLGAVVAGIQEDGSLRISKVGGLSLNGFEGAYCRIYTLTDQVYTGTLLLDNPAAHVNKDLNSTQRSLYNMHIRLDELASSKKEVEDLGINVGDFICFETNYQELPSGYIKSRFMDNKSGCFVLFELARQIKAKGWDVPVEIFFSNYEEVGHGGTCGYADSIEELLVIDMGVVGTGTAGEEIACSICAKDSSGPYDYEMRRNLVQLANDQSIAYRLDVYPYYGSDGSAALRAGNDYRVGLIGPGVSASHGVERTHQKGIEATIDLCMAYIEQQMIQK</sequence>
<organism evidence="9 10">
    <name type="scientific">Aureispira anguillae</name>
    <dbReference type="NCBI Taxonomy" id="2864201"/>
    <lineage>
        <taxon>Bacteria</taxon>
        <taxon>Pseudomonadati</taxon>
        <taxon>Bacteroidota</taxon>
        <taxon>Saprospiria</taxon>
        <taxon>Saprospirales</taxon>
        <taxon>Saprospiraceae</taxon>
        <taxon>Aureispira</taxon>
    </lineage>
</organism>
<feature type="binding site" evidence="8">
    <location>
        <position position="179"/>
    </location>
    <ligand>
        <name>Zn(2+)</name>
        <dbReference type="ChEBI" id="CHEBI:29105"/>
        <label>1</label>
    </ligand>
</feature>
<feature type="binding site" evidence="8">
    <location>
        <position position="62"/>
    </location>
    <ligand>
        <name>Zn(2+)</name>
        <dbReference type="ChEBI" id="CHEBI:29105"/>
        <label>1</label>
    </ligand>
</feature>
<gene>
    <name evidence="9" type="ORF">AsAng_0028610</name>
</gene>
<dbReference type="Gene3D" id="2.40.30.40">
    <property type="entry name" value="Peptidase M42, domain 2"/>
    <property type="match status" value="1"/>
</dbReference>
<accession>A0A916DUD1</accession>
<dbReference type="PANTHER" id="PTHR32481:SF7">
    <property type="entry name" value="AMINOPEPTIDASE YHFE-RELATED"/>
    <property type="match status" value="1"/>
</dbReference>
<dbReference type="Gene3D" id="3.40.630.10">
    <property type="entry name" value="Zn peptidases"/>
    <property type="match status" value="1"/>
</dbReference>
<keyword evidence="2" id="KW-0031">Aminopeptidase</keyword>
<evidence type="ECO:0000313" key="10">
    <source>
        <dbReference type="Proteomes" id="UP001060919"/>
    </source>
</evidence>
<feature type="binding site" evidence="8">
    <location>
        <position position="179"/>
    </location>
    <ligand>
        <name>Zn(2+)</name>
        <dbReference type="ChEBI" id="CHEBI:29105"/>
        <label>2</label>
    </ligand>
</feature>
<evidence type="ECO:0000256" key="2">
    <source>
        <dbReference type="ARBA" id="ARBA00022438"/>
    </source>
</evidence>
<evidence type="ECO:0000256" key="1">
    <source>
        <dbReference type="ARBA" id="ARBA00006272"/>
    </source>
</evidence>
<dbReference type="Pfam" id="PF05343">
    <property type="entry name" value="Peptidase_M42"/>
    <property type="match status" value="1"/>
</dbReference>
<dbReference type="AlphaFoldDB" id="A0A916DUD1"/>
<evidence type="ECO:0000256" key="7">
    <source>
        <dbReference type="PIRSR" id="PIRSR001123-1"/>
    </source>
</evidence>
<dbReference type="SUPFAM" id="SSF53187">
    <property type="entry name" value="Zn-dependent exopeptidases"/>
    <property type="match status" value="1"/>
</dbReference>
<proteinExistence type="inferred from homology"/>
<evidence type="ECO:0000313" key="9">
    <source>
        <dbReference type="EMBL" id="BDS12146.1"/>
    </source>
</evidence>
<dbReference type="PIRSF" id="PIRSF001123">
    <property type="entry name" value="PepA_GA"/>
    <property type="match status" value="1"/>
</dbReference>
<feature type="binding site" evidence="8">
    <location>
        <position position="232"/>
    </location>
    <ligand>
        <name>Zn(2+)</name>
        <dbReference type="ChEBI" id="CHEBI:29105"/>
        <label>1</label>
    </ligand>
</feature>
<evidence type="ECO:0000256" key="6">
    <source>
        <dbReference type="PIRNR" id="PIRNR001123"/>
    </source>
</evidence>
<feature type="binding site" evidence="8">
    <location>
        <position position="212"/>
    </location>
    <ligand>
        <name>Zn(2+)</name>
        <dbReference type="ChEBI" id="CHEBI:29105"/>
        <label>2</label>
    </ligand>
</feature>
<dbReference type="RefSeq" id="WP_264793256.1">
    <property type="nucleotide sequence ID" value="NZ_AP026867.1"/>
</dbReference>
<protein>
    <submittedName>
        <fullName evidence="9">M42 family metallopeptidase</fullName>
    </submittedName>
</protein>
<keyword evidence="10" id="KW-1185">Reference proteome</keyword>
<comment type="cofactor">
    <cofactor evidence="8">
        <name>a divalent metal cation</name>
        <dbReference type="ChEBI" id="CHEBI:60240"/>
    </cofactor>
    <text evidence="8">Binds 2 divalent metal cations per subunit.</text>
</comment>
<dbReference type="GO" id="GO:0006508">
    <property type="term" value="P:proteolysis"/>
    <property type="evidence" value="ECO:0007669"/>
    <property type="project" value="UniProtKB-KW"/>
</dbReference>
<dbReference type="GO" id="GO:0004177">
    <property type="term" value="F:aminopeptidase activity"/>
    <property type="evidence" value="ECO:0007669"/>
    <property type="project" value="UniProtKB-UniRule"/>
</dbReference>
<dbReference type="EMBL" id="AP026867">
    <property type="protein sequence ID" value="BDS12146.1"/>
    <property type="molecule type" value="Genomic_DNA"/>
</dbReference>
<dbReference type="Proteomes" id="UP001060919">
    <property type="component" value="Chromosome"/>
</dbReference>
<evidence type="ECO:0000256" key="3">
    <source>
        <dbReference type="ARBA" id="ARBA00022670"/>
    </source>
</evidence>
<name>A0A916DUD1_9BACT</name>
<reference evidence="9" key="1">
    <citation type="submission" date="2022-09" db="EMBL/GenBank/DDBJ databases">
        <title>Aureispira anguillicida sp. nov., isolated from Leptocephalus of Japanese eel Anguilla japonica.</title>
        <authorList>
            <person name="Yuasa K."/>
            <person name="Mekata T."/>
            <person name="Ikunari K."/>
        </authorList>
    </citation>
    <scope>NUCLEOTIDE SEQUENCE</scope>
    <source>
        <strain evidence="9">EL160426</strain>
    </source>
</reference>
<dbReference type="CDD" id="cd05657">
    <property type="entry name" value="M42_glucanase_like"/>
    <property type="match status" value="1"/>
</dbReference>